<keyword evidence="7" id="KW-1185">Reference proteome</keyword>
<protein>
    <submittedName>
        <fullName evidence="6">TetR-like C-terminal domain-containing protein</fullName>
    </submittedName>
</protein>
<dbReference type="SUPFAM" id="SSF48498">
    <property type="entry name" value="Tetracyclin repressor-like, C-terminal domain"/>
    <property type="match status" value="1"/>
</dbReference>
<evidence type="ECO:0000259" key="5">
    <source>
        <dbReference type="PROSITE" id="PS50977"/>
    </source>
</evidence>
<organism evidence="6 7">
    <name type="scientific">Streptomyces sp. 900116325</name>
    <dbReference type="NCBI Taxonomy" id="3154295"/>
    <lineage>
        <taxon>Bacteria</taxon>
        <taxon>Bacillati</taxon>
        <taxon>Actinomycetota</taxon>
        <taxon>Actinomycetes</taxon>
        <taxon>Kitasatosporales</taxon>
        <taxon>Streptomycetaceae</taxon>
        <taxon>Streptomyces</taxon>
    </lineage>
</organism>
<dbReference type="EMBL" id="JBEXIP010000030">
    <property type="protein sequence ID" value="MET8436812.1"/>
    <property type="molecule type" value="Genomic_DNA"/>
</dbReference>
<keyword evidence="1" id="KW-0805">Transcription regulation</keyword>
<evidence type="ECO:0000256" key="2">
    <source>
        <dbReference type="ARBA" id="ARBA00023125"/>
    </source>
</evidence>
<keyword evidence="2 4" id="KW-0238">DNA-binding</keyword>
<dbReference type="InterPro" id="IPR036271">
    <property type="entry name" value="Tet_transcr_reg_TetR-rel_C_sf"/>
</dbReference>
<dbReference type="InterPro" id="IPR009057">
    <property type="entry name" value="Homeodomain-like_sf"/>
</dbReference>
<dbReference type="Proteomes" id="UP001550044">
    <property type="component" value="Unassembled WGS sequence"/>
</dbReference>
<keyword evidence="3" id="KW-0804">Transcription</keyword>
<dbReference type="SUPFAM" id="SSF46689">
    <property type="entry name" value="Homeodomain-like"/>
    <property type="match status" value="1"/>
</dbReference>
<dbReference type="PROSITE" id="PS50977">
    <property type="entry name" value="HTH_TETR_2"/>
    <property type="match status" value="1"/>
</dbReference>
<evidence type="ECO:0000256" key="3">
    <source>
        <dbReference type="ARBA" id="ARBA00023163"/>
    </source>
</evidence>
<dbReference type="Pfam" id="PF13305">
    <property type="entry name" value="TetR_C_33"/>
    <property type="match status" value="1"/>
</dbReference>
<evidence type="ECO:0000256" key="4">
    <source>
        <dbReference type="PROSITE-ProRule" id="PRU00335"/>
    </source>
</evidence>
<dbReference type="InterPro" id="IPR001647">
    <property type="entry name" value="HTH_TetR"/>
</dbReference>
<accession>A0ABV2UG31</accession>
<feature type="DNA-binding region" description="H-T-H motif" evidence="4">
    <location>
        <begin position="28"/>
        <end position="47"/>
    </location>
</feature>
<feature type="domain" description="HTH tetR-type" evidence="5">
    <location>
        <begin position="5"/>
        <end position="65"/>
    </location>
</feature>
<comment type="caution">
    <text evidence="6">The sequence shown here is derived from an EMBL/GenBank/DDBJ whole genome shotgun (WGS) entry which is preliminary data.</text>
</comment>
<evidence type="ECO:0000256" key="1">
    <source>
        <dbReference type="ARBA" id="ARBA00023015"/>
    </source>
</evidence>
<sequence length="199" mass="21481">MVRAGLTTDRVVEAAADLADSIGLDKVTVSALARGFGVKDASLYSHVRSVQDLRARVALLAAGEFAERLGRAVAGRAGKDALVAFADAYRAFALERPGRYAATQIRLDPAVVAESTAYHRTVEVIYAMLRAYDLTEPDFTDAVRLLRSTFHGYSALEANGGFGAPREVQASWQQCVEALHVVLERWPSAQRSGEGRNDG</sequence>
<evidence type="ECO:0000313" key="7">
    <source>
        <dbReference type="Proteomes" id="UP001550044"/>
    </source>
</evidence>
<dbReference type="Gene3D" id="1.10.10.60">
    <property type="entry name" value="Homeodomain-like"/>
    <property type="match status" value="1"/>
</dbReference>
<dbReference type="RefSeq" id="WP_356498230.1">
    <property type="nucleotide sequence ID" value="NZ_JBEXEF010000119.1"/>
</dbReference>
<gene>
    <name evidence="6" type="ORF">ABZV61_29355</name>
</gene>
<dbReference type="InterPro" id="IPR025996">
    <property type="entry name" value="MT1864/Rv1816-like_C"/>
</dbReference>
<name>A0ABV2UG31_9ACTN</name>
<reference evidence="6 7" key="1">
    <citation type="submission" date="2024-06" db="EMBL/GenBank/DDBJ databases">
        <title>The Natural Products Discovery Center: Release of the First 8490 Sequenced Strains for Exploring Actinobacteria Biosynthetic Diversity.</title>
        <authorList>
            <person name="Kalkreuter E."/>
            <person name="Kautsar S.A."/>
            <person name="Yang D."/>
            <person name="Bader C.D."/>
            <person name="Teijaro C.N."/>
            <person name="Fluegel L."/>
            <person name="Davis C.M."/>
            <person name="Simpson J.R."/>
            <person name="Lauterbach L."/>
            <person name="Steele A.D."/>
            <person name="Gui C."/>
            <person name="Meng S."/>
            <person name="Li G."/>
            <person name="Viehrig K."/>
            <person name="Ye F."/>
            <person name="Su P."/>
            <person name="Kiefer A.F."/>
            <person name="Nichols A."/>
            <person name="Cepeda A.J."/>
            <person name="Yan W."/>
            <person name="Fan B."/>
            <person name="Jiang Y."/>
            <person name="Adhikari A."/>
            <person name="Zheng C.-J."/>
            <person name="Schuster L."/>
            <person name="Cowan T.M."/>
            <person name="Smanski M.J."/>
            <person name="Chevrette M.G."/>
            <person name="De Carvalho L.P.S."/>
            <person name="Shen B."/>
        </authorList>
    </citation>
    <scope>NUCLEOTIDE SEQUENCE [LARGE SCALE GENOMIC DNA]</scope>
    <source>
        <strain evidence="6 7">NPDC005137</strain>
    </source>
</reference>
<evidence type="ECO:0000313" key="6">
    <source>
        <dbReference type="EMBL" id="MET8436812.1"/>
    </source>
</evidence>
<dbReference type="Gene3D" id="1.10.357.10">
    <property type="entry name" value="Tetracycline Repressor, domain 2"/>
    <property type="match status" value="1"/>
</dbReference>
<proteinExistence type="predicted"/>